<evidence type="ECO:0000313" key="1">
    <source>
        <dbReference type="EMBL" id="CAG8665821.1"/>
    </source>
</evidence>
<dbReference type="Gene3D" id="3.80.10.10">
    <property type="entry name" value="Ribonuclease Inhibitor"/>
    <property type="match status" value="1"/>
</dbReference>
<protein>
    <submittedName>
        <fullName evidence="1">12345_t:CDS:1</fullName>
    </submittedName>
</protein>
<dbReference type="OrthoDB" id="2335254at2759"/>
<accession>A0A9N9E9N6</accession>
<dbReference type="AlphaFoldDB" id="A0A9N9E9N6"/>
<gene>
    <name evidence="1" type="ORF">FCALED_LOCUS11771</name>
</gene>
<organism evidence="1 2">
    <name type="scientific">Funneliformis caledonium</name>
    <dbReference type="NCBI Taxonomy" id="1117310"/>
    <lineage>
        <taxon>Eukaryota</taxon>
        <taxon>Fungi</taxon>
        <taxon>Fungi incertae sedis</taxon>
        <taxon>Mucoromycota</taxon>
        <taxon>Glomeromycotina</taxon>
        <taxon>Glomeromycetes</taxon>
        <taxon>Glomerales</taxon>
        <taxon>Glomeraceae</taxon>
        <taxon>Funneliformis</taxon>
    </lineage>
</organism>
<dbReference type="Proteomes" id="UP000789570">
    <property type="component" value="Unassembled WGS sequence"/>
</dbReference>
<comment type="caution">
    <text evidence="1">The sequence shown here is derived from an EMBL/GenBank/DDBJ whole genome shotgun (WGS) entry which is preliminary data.</text>
</comment>
<name>A0A9N9E9N6_9GLOM</name>
<evidence type="ECO:0000313" key="2">
    <source>
        <dbReference type="Proteomes" id="UP000789570"/>
    </source>
</evidence>
<dbReference type="EMBL" id="CAJVPQ010005204">
    <property type="protein sequence ID" value="CAG8665821.1"/>
    <property type="molecule type" value="Genomic_DNA"/>
</dbReference>
<sequence>MSKLNQDVLCLVLKELSSCKSQSWTREPLYSCLFLNKLWCETAVPIIWSNPWKFIKDYRRLFDPIISFLSRETRFLLNNQGIDLFPTQHEHHLFDYLSYCRYMNFDCIEKSIRVGLDSSRYKKIEESRLRCIELEIYIMIVSKCSAVKSLDVMNLGPQVKHHIIGATTFLGGLGSLYCNLINDPTFFDVLVNTCRTLEMIHIVCPSYCKLRNLGLARLIEVQNGLKWFVFVQHQAEAFRQEIGDALIKQANSLINFELTYLRKISLPSNILSSFNNLQILKIFGSSNVKMNHQLENQGNLSKILLYNTFNDELAGEYLRAVYEHFPNIKSLSLGVISEFATEFENLLMKCHWLRKIFIQGLTIANIFVSTDLSLLFDILVEIAPDSLHEIRIVYRNNVSKDDLEAFFEN</sequence>
<keyword evidence="2" id="KW-1185">Reference proteome</keyword>
<proteinExistence type="predicted"/>
<reference evidence="1" key="1">
    <citation type="submission" date="2021-06" db="EMBL/GenBank/DDBJ databases">
        <authorList>
            <person name="Kallberg Y."/>
            <person name="Tangrot J."/>
            <person name="Rosling A."/>
        </authorList>
    </citation>
    <scope>NUCLEOTIDE SEQUENCE</scope>
    <source>
        <strain evidence="1">UK204</strain>
    </source>
</reference>
<dbReference type="InterPro" id="IPR032675">
    <property type="entry name" value="LRR_dom_sf"/>
</dbReference>